<keyword evidence="4" id="KW-1185">Reference proteome</keyword>
<reference evidence="4" key="1">
    <citation type="submission" date="2024-04" db="EMBL/GenBank/DDBJ databases">
        <title>Salinicola lusitanus LLJ914,a marine bacterium isolated from the Okinawa Trough.</title>
        <authorList>
            <person name="Li J."/>
        </authorList>
    </citation>
    <scope>NUCLEOTIDE SEQUENCE [LARGE SCALE GENOMIC DNA]</scope>
</reference>
<name>A0AAW0P9Y9_9GOBI</name>
<evidence type="ECO:0000256" key="1">
    <source>
        <dbReference type="SAM" id="Coils"/>
    </source>
</evidence>
<protein>
    <submittedName>
        <fullName evidence="3">Uncharacterized protein</fullName>
    </submittedName>
</protein>
<gene>
    <name evidence="3" type="ORF">WMY93_012782</name>
</gene>
<evidence type="ECO:0000313" key="3">
    <source>
        <dbReference type="EMBL" id="KAK7912571.1"/>
    </source>
</evidence>
<comment type="caution">
    <text evidence="3">The sequence shown here is derived from an EMBL/GenBank/DDBJ whole genome shotgun (WGS) entry which is preliminary data.</text>
</comment>
<accession>A0AAW0P9Y9</accession>
<feature type="compositionally biased region" description="Low complexity" evidence="2">
    <location>
        <begin position="203"/>
        <end position="219"/>
    </location>
</feature>
<feature type="region of interest" description="Disordered" evidence="2">
    <location>
        <begin position="194"/>
        <end position="257"/>
    </location>
</feature>
<evidence type="ECO:0000256" key="2">
    <source>
        <dbReference type="SAM" id="MobiDB-lite"/>
    </source>
</evidence>
<dbReference type="EMBL" id="JBBPFD010000009">
    <property type="protein sequence ID" value="KAK7912571.1"/>
    <property type="molecule type" value="Genomic_DNA"/>
</dbReference>
<proteinExistence type="predicted"/>
<feature type="coiled-coil region" evidence="1">
    <location>
        <begin position="114"/>
        <end position="169"/>
    </location>
</feature>
<keyword evidence="1" id="KW-0175">Coiled coil</keyword>
<evidence type="ECO:0000313" key="4">
    <source>
        <dbReference type="Proteomes" id="UP001460270"/>
    </source>
</evidence>
<dbReference type="Proteomes" id="UP001460270">
    <property type="component" value="Unassembled WGS sequence"/>
</dbReference>
<feature type="compositionally biased region" description="Basic residues" evidence="2">
    <location>
        <begin position="248"/>
        <end position="257"/>
    </location>
</feature>
<sequence>MSSQPELQNIDRMDHRIFEFSLQQRDEIICSESLFDQSSLQPNELSNELTYLSKRRIKTHLHAITLSDYIRQGIIPRGLRWQKEPMLGQRTDDFCDRWCAILNKCSFDLMTLLVDHLKKQLDDLDNQIDEKKSALLEMAPNDDKIKEVLKANEEMQKKLAKEIKETKIRKFNRDKKDALEGKIYLWRSTEKRQNRSQREDLSSDQLSTASSSSFLSNTSMYERNKGKRLQQRSRGAPHGGGRGQRPWTRSRVHHQKI</sequence>
<dbReference type="AlphaFoldDB" id="A0AAW0P9Y9"/>
<organism evidence="3 4">
    <name type="scientific">Mugilogobius chulae</name>
    <name type="common">yellowstripe goby</name>
    <dbReference type="NCBI Taxonomy" id="88201"/>
    <lineage>
        <taxon>Eukaryota</taxon>
        <taxon>Metazoa</taxon>
        <taxon>Chordata</taxon>
        <taxon>Craniata</taxon>
        <taxon>Vertebrata</taxon>
        <taxon>Euteleostomi</taxon>
        <taxon>Actinopterygii</taxon>
        <taxon>Neopterygii</taxon>
        <taxon>Teleostei</taxon>
        <taxon>Neoteleostei</taxon>
        <taxon>Acanthomorphata</taxon>
        <taxon>Gobiaria</taxon>
        <taxon>Gobiiformes</taxon>
        <taxon>Gobioidei</taxon>
        <taxon>Gobiidae</taxon>
        <taxon>Gobionellinae</taxon>
        <taxon>Mugilogobius</taxon>
    </lineage>
</organism>